<dbReference type="Proteomes" id="UP001327560">
    <property type="component" value="Chromosome 1"/>
</dbReference>
<evidence type="ECO:0000313" key="2">
    <source>
        <dbReference type="EMBL" id="WOK95010.1"/>
    </source>
</evidence>
<evidence type="ECO:0000313" key="3">
    <source>
        <dbReference type="Proteomes" id="UP001327560"/>
    </source>
</evidence>
<dbReference type="PANTHER" id="PTHR35162:SF2">
    <property type="entry name" value="OS08G0516600 PROTEIN"/>
    <property type="match status" value="1"/>
</dbReference>
<dbReference type="AlphaFoldDB" id="A0AAQ3Q1J2"/>
<sequence>MGFELVVAEPPSLPPIRAAGGQDEAPTSNNSATAGDEEECCVTPKSEESKLKPALECPPAPRKPRPPPKRKLGDLRGFFPVPDDLSLVFTRCRPPTKRIRVYI</sequence>
<evidence type="ECO:0000256" key="1">
    <source>
        <dbReference type="SAM" id="MobiDB-lite"/>
    </source>
</evidence>
<dbReference type="EMBL" id="CP136890">
    <property type="protein sequence ID" value="WOK95010.1"/>
    <property type="molecule type" value="Genomic_DNA"/>
</dbReference>
<dbReference type="InterPro" id="IPR053115">
    <property type="entry name" value="CDK_inhibitor"/>
</dbReference>
<protein>
    <submittedName>
        <fullName evidence="2">Uncharacterized protein</fullName>
    </submittedName>
</protein>
<organism evidence="2 3">
    <name type="scientific">Canna indica</name>
    <name type="common">Indian-shot</name>
    <dbReference type="NCBI Taxonomy" id="4628"/>
    <lineage>
        <taxon>Eukaryota</taxon>
        <taxon>Viridiplantae</taxon>
        <taxon>Streptophyta</taxon>
        <taxon>Embryophyta</taxon>
        <taxon>Tracheophyta</taxon>
        <taxon>Spermatophyta</taxon>
        <taxon>Magnoliopsida</taxon>
        <taxon>Liliopsida</taxon>
        <taxon>Zingiberales</taxon>
        <taxon>Cannaceae</taxon>
        <taxon>Canna</taxon>
    </lineage>
</organism>
<gene>
    <name evidence="2" type="ORF">Cni_G03715</name>
</gene>
<proteinExistence type="predicted"/>
<dbReference type="PANTHER" id="PTHR35162">
    <property type="entry name" value="OS08G0516600 PROTEIN"/>
    <property type="match status" value="1"/>
</dbReference>
<accession>A0AAQ3Q1J2</accession>
<name>A0AAQ3Q1J2_9LILI</name>
<reference evidence="2 3" key="1">
    <citation type="submission" date="2023-10" db="EMBL/GenBank/DDBJ databases">
        <title>Chromosome-scale genome assembly provides insights into flower coloration mechanisms of Canna indica.</title>
        <authorList>
            <person name="Li C."/>
        </authorList>
    </citation>
    <scope>NUCLEOTIDE SEQUENCE [LARGE SCALE GENOMIC DNA]</scope>
    <source>
        <tissue evidence="2">Flower</tissue>
    </source>
</reference>
<feature type="region of interest" description="Disordered" evidence="1">
    <location>
        <begin position="1"/>
        <end position="75"/>
    </location>
</feature>
<keyword evidence="3" id="KW-1185">Reference proteome</keyword>